<keyword evidence="1" id="KW-0472">Membrane</keyword>
<evidence type="ECO:0000256" key="1">
    <source>
        <dbReference type="SAM" id="Phobius"/>
    </source>
</evidence>
<feature type="transmembrane region" description="Helical" evidence="1">
    <location>
        <begin position="12"/>
        <end position="34"/>
    </location>
</feature>
<evidence type="ECO:0000313" key="2">
    <source>
        <dbReference type="EMBL" id="GAA6269603.1"/>
    </source>
</evidence>
<dbReference type="Proteomes" id="UP001600894">
    <property type="component" value="Unassembled WGS sequence"/>
</dbReference>
<protein>
    <submittedName>
        <fullName evidence="2">Uncharacterized protein</fullName>
    </submittedName>
</protein>
<keyword evidence="1" id="KW-0812">Transmembrane</keyword>
<reference evidence="2 3" key="1">
    <citation type="submission" date="2024-04" db="EMBL/GenBank/DDBJ databases">
        <title>Defined microbial consortia suppress multidrug-resistant proinflammatory Enterobacteriaceae via ecological control.</title>
        <authorList>
            <person name="Furuichi M."/>
            <person name="Kawaguchi T."/>
            <person name="Pust M."/>
            <person name="Yasuma K."/>
            <person name="Plichta D."/>
            <person name="Hasegawa N."/>
            <person name="Ohya T."/>
            <person name="Bhattarai S."/>
            <person name="Sasajima S."/>
            <person name="Aoto Y."/>
            <person name="Tuganbaev T."/>
            <person name="Yaginuma M."/>
            <person name="Ueda M."/>
            <person name="Okahashi N."/>
            <person name="Amafuji K."/>
            <person name="Kiridooshi Y."/>
            <person name="Sugita K."/>
            <person name="Strazar M."/>
            <person name="Skelly A."/>
            <person name="Suda W."/>
            <person name="Hattori M."/>
            <person name="Nakamoto N."/>
            <person name="Caballero S."/>
            <person name="Norman J."/>
            <person name="Olle B."/>
            <person name="Tanoue T."/>
            <person name="Arita M."/>
            <person name="Bucci V."/>
            <person name="Atarashi K."/>
            <person name="Xavier R."/>
            <person name="Honda K."/>
        </authorList>
    </citation>
    <scope>NUCLEOTIDE SEQUENCE [LARGE SCALE GENOMIC DNA]</scope>
    <source>
        <strain evidence="3">f13</strain>
    </source>
</reference>
<evidence type="ECO:0000313" key="3">
    <source>
        <dbReference type="Proteomes" id="UP001600894"/>
    </source>
</evidence>
<dbReference type="EMBL" id="BAABXL010000001">
    <property type="protein sequence ID" value="GAA6269603.1"/>
    <property type="molecule type" value="Genomic_DNA"/>
</dbReference>
<organism evidence="2 3">
    <name type="scientific">Enterocloster alcoholdehydrogenati</name>
    <dbReference type="NCBI Taxonomy" id="2547410"/>
    <lineage>
        <taxon>Bacteria</taxon>
        <taxon>Bacillati</taxon>
        <taxon>Bacillota</taxon>
        <taxon>Clostridia</taxon>
        <taxon>Lachnospirales</taxon>
        <taxon>Lachnospiraceae</taxon>
        <taxon>Enterocloster</taxon>
    </lineage>
</organism>
<comment type="caution">
    <text evidence="2">The sequence shown here is derived from an EMBL/GenBank/DDBJ whole genome shotgun (WGS) entry which is preliminary data.</text>
</comment>
<sequence>MNSIATYLSRNPLYIVMLAIAGITLAVVACLLLLGRGETGKASDGKEAGKPELTPRQKKANDIVNVRDIDENFLYTREDGYLIGYLRIGNLNIELLSTEELEIKTQRLAMSFEGDRKNFDYFTLPSQVNLDPNKDFLKRIHQETEDIGRRKGINLMLQEMTRLSTSGENFEHQHFIKLWCKIGTNIKDTQNELRVRLNEFKERYVQAGIPCEILKDREIIKMCNLFSNPQQAPFTGGNISRYENFTIIKDRGNP</sequence>
<dbReference type="RefSeq" id="WP_176255939.1">
    <property type="nucleotide sequence ID" value="NZ_BAABXL010000001.1"/>
</dbReference>
<proteinExistence type="predicted"/>
<accession>A0ABQ0B028</accession>
<gene>
    <name evidence="2" type="ORF">F130042H8_26630</name>
</gene>
<keyword evidence="1" id="KW-1133">Transmembrane helix</keyword>
<keyword evidence="3" id="KW-1185">Reference proteome</keyword>
<name>A0ABQ0B028_9FIRM</name>